<feature type="domain" description="ABC transmembrane type-1" evidence="8">
    <location>
        <begin position="92"/>
        <end position="305"/>
    </location>
</feature>
<dbReference type="Pfam" id="PF00528">
    <property type="entry name" value="BPD_transp_1"/>
    <property type="match status" value="1"/>
</dbReference>
<protein>
    <submittedName>
        <fullName evidence="9">ABC transporter permease subunit</fullName>
    </submittedName>
</protein>
<evidence type="ECO:0000256" key="7">
    <source>
        <dbReference type="RuleBase" id="RU363032"/>
    </source>
</evidence>
<organism evidence="9 10">
    <name type="scientific">Paenibacillus silvestris</name>
    <dbReference type="NCBI Taxonomy" id="2606219"/>
    <lineage>
        <taxon>Bacteria</taxon>
        <taxon>Bacillati</taxon>
        <taxon>Bacillota</taxon>
        <taxon>Bacilli</taxon>
        <taxon>Bacillales</taxon>
        <taxon>Paenibacillaceae</taxon>
        <taxon>Paenibacillus</taxon>
    </lineage>
</organism>
<evidence type="ECO:0000256" key="2">
    <source>
        <dbReference type="ARBA" id="ARBA00022448"/>
    </source>
</evidence>
<dbReference type="Gene3D" id="1.10.3720.10">
    <property type="entry name" value="MetI-like"/>
    <property type="match status" value="1"/>
</dbReference>
<sequence length="315" mass="35450">MLIHKSERVVLTSTPSRPRAFWNQPRKEALAGWLFLSPVYLCILILGVFPVLFSLFLSFCQWNLVGGLSSIKVIGLDNFKQLFEDDKFYMALKNNLTYTAITVPIGLVFALILSVLIQARVFGQSYFKIAFFIPYISSITALGAIWSALYHPSLGPINQFLLRLGIHNPPKWLADTHYSLTSIMIIAIWAALGYQIIIFIAGLTNIPDELYEAANMDGASSFQQFFRITLPLLAPTTSFLFITTLMSSFKVFDLIAFLTGGGPNDSSTVLVYRIYEEGFQNFRMGYASAISWVLFLIIGVVTLITYRLQKHSAYE</sequence>
<dbReference type="Proteomes" id="UP000481087">
    <property type="component" value="Unassembled WGS sequence"/>
</dbReference>
<dbReference type="RefSeq" id="WP_161407379.1">
    <property type="nucleotide sequence ID" value="NZ_WTUZ01000016.1"/>
</dbReference>
<keyword evidence="2 7" id="KW-0813">Transport</keyword>
<dbReference type="PANTHER" id="PTHR30193:SF37">
    <property type="entry name" value="INNER MEMBRANE ABC TRANSPORTER PERMEASE PROTEIN YCJO"/>
    <property type="match status" value="1"/>
</dbReference>
<dbReference type="CDD" id="cd06261">
    <property type="entry name" value="TM_PBP2"/>
    <property type="match status" value="1"/>
</dbReference>
<keyword evidence="6 7" id="KW-0472">Membrane</keyword>
<comment type="similarity">
    <text evidence="7">Belongs to the binding-protein-dependent transport system permease family.</text>
</comment>
<dbReference type="SUPFAM" id="SSF161098">
    <property type="entry name" value="MetI-like"/>
    <property type="match status" value="1"/>
</dbReference>
<dbReference type="AlphaFoldDB" id="A0A6L8UYA9"/>
<proteinExistence type="inferred from homology"/>
<keyword evidence="4 7" id="KW-0812">Transmembrane</keyword>
<comment type="caution">
    <text evidence="9">The sequence shown here is derived from an EMBL/GenBank/DDBJ whole genome shotgun (WGS) entry which is preliminary data.</text>
</comment>
<reference evidence="9 10" key="1">
    <citation type="submission" date="2019-12" db="EMBL/GenBank/DDBJ databases">
        <title>Paenibacillus sp. nov. sp. isolated from soil.</title>
        <authorList>
            <person name="Kim J."/>
            <person name="Jeong S.E."/>
            <person name="Jung H.S."/>
            <person name="Jeon C.O."/>
        </authorList>
    </citation>
    <scope>NUCLEOTIDE SEQUENCE [LARGE SCALE GENOMIC DNA]</scope>
    <source>
        <strain evidence="9 10">5J-6</strain>
    </source>
</reference>
<keyword evidence="10" id="KW-1185">Reference proteome</keyword>
<dbReference type="InterPro" id="IPR000515">
    <property type="entry name" value="MetI-like"/>
</dbReference>
<feature type="transmembrane region" description="Helical" evidence="7">
    <location>
        <begin position="96"/>
        <end position="117"/>
    </location>
</feature>
<comment type="subcellular location">
    <subcellularLocation>
        <location evidence="1 7">Cell membrane</location>
        <topology evidence="1 7">Multi-pass membrane protein</topology>
    </subcellularLocation>
</comment>
<feature type="transmembrane region" description="Helical" evidence="7">
    <location>
        <begin position="129"/>
        <end position="149"/>
    </location>
</feature>
<keyword evidence="5 7" id="KW-1133">Transmembrane helix</keyword>
<evidence type="ECO:0000259" key="8">
    <source>
        <dbReference type="PROSITE" id="PS50928"/>
    </source>
</evidence>
<evidence type="ECO:0000256" key="1">
    <source>
        <dbReference type="ARBA" id="ARBA00004651"/>
    </source>
</evidence>
<feature type="transmembrane region" description="Helical" evidence="7">
    <location>
        <begin position="286"/>
        <end position="306"/>
    </location>
</feature>
<dbReference type="GO" id="GO:0055085">
    <property type="term" value="P:transmembrane transport"/>
    <property type="evidence" value="ECO:0007669"/>
    <property type="project" value="InterPro"/>
</dbReference>
<evidence type="ECO:0000256" key="6">
    <source>
        <dbReference type="ARBA" id="ARBA00023136"/>
    </source>
</evidence>
<evidence type="ECO:0000256" key="4">
    <source>
        <dbReference type="ARBA" id="ARBA00022692"/>
    </source>
</evidence>
<feature type="transmembrane region" description="Helical" evidence="7">
    <location>
        <begin position="33"/>
        <end position="59"/>
    </location>
</feature>
<evidence type="ECO:0000256" key="5">
    <source>
        <dbReference type="ARBA" id="ARBA00022989"/>
    </source>
</evidence>
<feature type="transmembrane region" description="Helical" evidence="7">
    <location>
        <begin position="225"/>
        <end position="249"/>
    </location>
</feature>
<dbReference type="EMBL" id="WTUZ01000016">
    <property type="protein sequence ID" value="MZQ83203.1"/>
    <property type="molecule type" value="Genomic_DNA"/>
</dbReference>
<dbReference type="PROSITE" id="PS50928">
    <property type="entry name" value="ABC_TM1"/>
    <property type="match status" value="1"/>
</dbReference>
<accession>A0A6L8UYA9</accession>
<name>A0A6L8UYA9_9BACL</name>
<evidence type="ECO:0000313" key="10">
    <source>
        <dbReference type="Proteomes" id="UP000481087"/>
    </source>
</evidence>
<feature type="transmembrane region" description="Helical" evidence="7">
    <location>
        <begin position="178"/>
        <end position="204"/>
    </location>
</feature>
<evidence type="ECO:0000313" key="9">
    <source>
        <dbReference type="EMBL" id="MZQ83203.1"/>
    </source>
</evidence>
<gene>
    <name evidence="9" type="ORF">GQF01_13895</name>
</gene>
<dbReference type="InterPro" id="IPR035906">
    <property type="entry name" value="MetI-like_sf"/>
</dbReference>
<dbReference type="PANTHER" id="PTHR30193">
    <property type="entry name" value="ABC TRANSPORTER PERMEASE PROTEIN"/>
    <property type="match status" value="1"/>
</dbReference>
<evidence type="ECO:0000256" key="3">
    <source>
        <dbReference type="ARBA" id="ARBA00022475"/>
    </source>
</evidence>
<dbReference type="InterPro" id="IPR051393">
    <property type="entry name" value="ABC_transporter_permease"/>
</dbReference>
<keyword evidence="3" id="KW-1003">Cell membrane</keyword>
<dbReference type="GO" id="GO:0005886">
    <property type="term" value="C:plasma membrane"/>
    <property type="evidence" value="ECO:0007669"/>
    <property type="project" value="UniProtKB-SubCell"/>
</dbReference>